<dbReference type="GO" id="GO:0006457">
    <property type="term" value="P:protein folding"/>
    <property type="evidence" value="ECO:0007669"/>
    <property type="project" value="TreeGrafter"/>
</dbReference>
<dbReference type="Proteomes" id="UP000887574">
    <property type="component" value="Unplaced"/>
</dbReference>
<dbReference type="PANTHER" id="PTHR21431:SF0">
    <property type="entry name" value="PREFOLDIN SUBUNIT 6"/>
    <property type="match status" value="1"/>
</dbReference>
<keyword evidence="3" id="KW-0143">Chaperone</keyword>
<dbReference type="GO" id="GO:0005737">
    <property type="term" value="C:cytoplasm"/>
    <property type="evidence" value="ECO:0007669"/>
    <property type="project" value="TreeGrafter"/>
</dbReference>
<comment type="similarity">
    <text evidence="1">Belongs to the prefoldin subunit beta family.</text>
</comment>
<dbReference type="GO" id="GO:0016272">
    <property type="term" value="C:prefoldin complex"/>
    <property type="evidence" value="ECO:0007669"/>
    <property type="project" value="TreeGrafter"/>
</dbReference>
<dbReference type="GO" id="GO:0051087">
    <property type="term" value="F:protein-folding chaperone binding"/>
    <property type="evidence" value="ECO:0007669"/>
    <property type="project" value="TreeGrafter"/>
</dbReference>
<dbReference type="PANTHER" id="PTHR21431">
    <property type="entry name" value="PREFOLDIN SUBUNIT 6"/>
    <property type="match status" value="1"/>
</dbReference>
<reference evidence="7" key="1">
    <citation type="submission" date="2022-11" db="UniProtKB">
        <authorList>
            <consortium name="WormBaseParasite"/>
        </authorList>
    </citation>
    <scope>IDENTIFICATION</scope>
</reference>
<evidence type="ECO:0000256" key="4">
    <source>
        <dbReference type="SAM" id="Coils"/>
    </source>
</evidence>
<keyword evidence="6" id="KW-1185">Reference proteome</keyword>
<evidence type="ECO:0000256" key="2">
    <source>
        <dbReference type="ARBA" id="ARBA00011695"/>
    </source>
</evidence>
<protein>
    <submittedName>
        <fullName evidence="7">Tropomyosin</fullName>
    </submittedName>
</protein>
<evidence type="ECO:0000313" key="6">
    <source>
        <dbReference type="Proteomes" id="UP000887574"/>
    </source>
</evidence>
<comment type="subunit">
    <text evidence="2">Heterohexamer of two PFD-alpha type and four PFD-beta type subunits.</text>
</comment>
<dbReference type="WBParaSite" id="jg14944">
    <property type="protein sequence ID" value="jg14944"/>
    <property type="gene ID" value="jg14944"/>
</dbReference>
<dbReference type="AlphaFoldDB" id="A0A915D3B8"/>
<evidence type="ECO:0000313" key="7">
    <source>
        <dbReference type="WBParaSite" id="jg14944"/>
    </source>
</evidence>
<keyword evidence="4" id="KW-0175">Coiled coil</keyword>
<evidence type="ECO:0000256" key="5">
    <source>
        <dbReference type="SAM" id="MobiDB-lite"/>
    </source>
</evidence>
<accession>A0A915D3B8</accession>
<name>A0A915D3B8_9BILA</name>
<feature type="coiled-coil region" evidence="4">
    <location>
        <begin position="4"/>
        <end position="52"/>
    </location>
</feature>
<dbReference type="Gene3D" id="1.10.287.370">
    <property type="match status" value="1"/>
</dbReference>
<evidence type="ECO:0000256" key="1">
    <source>
        <dbReference type="ARBA" id="ARBA00008045"/>
    </source>
</evidence>
<dbReference type="SUPFAM" id="SSF46579">
    <property type="entry name" value="Prefoldin"/>
    <property type="match status" value="1"/>
</dbReference>
<evidence type="ECO:0000256" key="3">
    <source>
        <dbReference type="ARBA" id="ARBA00023186"/>
    </source>
</evidence>
<proteinExistence type="inferred from homology"/>
<organism evidence="6 7">
    <name type="scientific">Ditylenchus dipsaci</name>
    <dbReference type="NCBI Taxonomy" id="166011"/>
    <lineage>
        <taxon>Eukaryota</taxon>
        <taxon>Metazoa</taxon>
        <taxon>Ecdysozoa</taxon>
        <taxon>Nematoda</taxon>
        <taxon>Chromadorea</taxon>
        <taxon>Rhabditida</taxon>
        <taxon>Tylenchina</taxon>
        <taxon>Tylenchomorpha</taxon>
        <taxon>Sphaerularioidea</taxon>
        <taxon>Anguinidae</taxon>
        <taxon>Anguininae</taxon>
        <taxon>Ditylenchus</taxon>
    </lineage>
</organism>
<dbReference type="GO" id="GO:0051131">
    <property type="term" value="P:chaperone-mediated protein complex assembly"/>
    <property type="evidence" value="ECO:0007669"/>
    <property type="project" value="TreeGrafter"/>
</dbReference>
<sequence>MAVLQELKAKFDEELSKISQLEKDRSRCLMNRRQLESQLTENNMVKEELERLEPTAEARENVRKRIEYITTEITRVESVLADSLTQIESQKESAEKARDNLKALLSKSSN</sequence>
<feature type="region of interest" description="Disordered" evidence="5">
    <location>
        <begin position="88"/>
        <end position="110"/>
    </location>
</feature>
<feature type="compositionally biased region" description="Basic and acidic residues" evidence="5">
    <location>
        <begin position="89"/>
        <end position="101"/>
    </location>
</feature>
<dbReference type="InterPro" id="IPR009053">
    <property type="entry name" value="Prefoldin"/>
</dbReference>